<feature type="compositionally biased region" description="Basic residues" evidence="1">
    <location>
        <begin position="245"/>
        <end position="254"/>
    </location>
</feature>
<keyword evidence="4" id="KW-1185">Reference proteome</keyword>
<organism evidence="3 4">
    <name type="scientific">Streptosporangium brasiliense</name>
    <dbReference type="NCBI Taxonomy" id="47480"/>
    <lineage>
        <taxon>Bacteria</taxon>
        <taxon>Bacillati</taxon>
        <taxon>Actinomycetota</taxon>
        <taxon>Actinomycetes</taxon>
        <taxon>Streptosporangiales</taxon>
        <taxon>Streptosporangiaceae</taxon>
        <taxon>Streptosporangium</taxon>
    </lineage>
</organism>
<dbReference type="EMBL" id="JAUSRB010000002">
    <property type="protein sequence ID" value="MDP9869236.1"/>
    <property type="molecule type" value="Genomic_DNA"/>
</dbReference>
<dbReference type="Proteomes" id="UP001230426">
    <property type="component" value="Unassembled WGS sequence"/>
</dbReference>
<dbReference type="InterPro" id="IPR018750">
    <property type="entry name" value="DUF2306_membrane"/>
</dbReference>
<sequence>MAMTLMGSGSAPGEDGAGTPPPHPAAQSRRRRQLGWIIPLFIVMLAFVVYSVPPYLTFDPAQSRVELSDSPPFFYSLLVAHIIFGTVALLTGCFQVWPWFRRSYPRAHRWTGRAYFFLGVFPAGITVLGVAPFGHTGFGGNTGNTMLGVVWLITGLAGWRMARQRRFPEHRRWMIRSFALTTSIVASRLWAGVLLAVQLPRLDSAYGGDQQAMIEAIGSAGVWLSWVVNLLIAEWWLEYTDHTGKPRSRRRPRVRAASASTAASGAGRPAG</sequence>
<feature type="transmembrane region" description="Helical" evidence="2">
    <location>
        <begin position="174"/>
        <end position="197"/>
    </location>
</feature>
<feature type="transmembrane region" description="Helical" evidence="2">
    <location>
        <begin position="114"/>
        <end position="133"/>
    </location>
</feature>
<feature type="transmembrane region" description="Helical" evidence="2">
    <location>
        <begin position="217"/>
        <end position="237"/>
    </location>
</feature>
<keyword evidence="2" id="KW-0472">Membrane</keyword>
<gene>
    <name evidence="3" type="ORF">J2S55_008502</name>
</gene>
<feature type="transmembrane region" description="Helical" evidence="2">
    <location>
        <begin position="73"/>
        <end position="94"/>
    </location>
</feature>
<evidence type="ECO:0000313" key="3">
    <source>
        <dbReference type="EMBL" id="MDP9869236.1"/>
    </source>
</evidence>
<name>A0ABT9RIW3_9ACTN</name>
<proteinExistence type="predicted"/>
<accession>A0ABT9RIW3</accession>
<feature type="compositionally biased region" description="Low complexity" evidence="1">
    <location>
        <begin position="255"/>
        <end position="271"/>
    </location>
</feature>
<dbReference type="Pfam" id="PF10067">
    <property type="entry name" value="DUF2306"/>
    <property type="match status" value="1"/>
</dbReference>
<reference evidence="3 4" key="1">
    <citation type="submission" date="2023-07" db="EMBL/GenBank/DDBJ databases">
        <title>Sequencing the genomes of 1000 actinobacteria strains.</title>
        <authorList>
            <person name="Klenk H.-P."/>
        </authorList>
    </citation>
    <scope>NUCLEOTIDE SEQUENCE [LARGE SCALE GENOMIC DNA]</scope>
    <source>
        <strain evidence="3 4">DSM 44109</strain>
    </source>
</reference>
<comment type="caution">
    <text evidence="3">The sequence shown here is derived from an EMBL/GenBank/DDBJ whole genome shotgun (WGS) entry which is preliminary data.</text>
</comment>
<evidence type="ECO:0000256" key="2">
    <source>
        <dbReference type="SAM" id="Phobius"/>
    </source>
</evidence>
<evidence type="ECO:0000313" key="4">
    <source>
        <dbReference type="Proteomes" id="UP001230426"/>
    </source>
</evidence>
<feature type="region of interest" description="Disordered" evidence="1">
    <location>
        <begin position="1"/>
        <end position="27"/>
    </location>
</feature>
<keyword evidence="2" id="KW-0812">Transmembrane</keyword>
<keyword evidence="2" id="KW-1133">Transmembrane helix</keyword>
<feature type="region of interest" description="Disordered" evidence="1">
    <location>
        <begin position="244"/>
        <end position="271"/>
    </location>
</feature>
<protein>
    <submittedName>
        <fullName evidence="3">Uncharacterized membrane protein YozB (DUF420 family)</fullName>
    </submittedName>
</protein>
<feature type="transmembrane region" description="Helical" evidence="2">
    <location>
        <begin position="34"/>
        <end position="53"/>
    </location>
</feature>
<evidence type="ECO:0000256" key="1">
    <source>
        <dbReference type="SAM" id="MobiDB-lite"/>
    </source>
</evidence>
<feature type="transmembrane region" description="Helical" evidence="2">
    <location>
        <begin position="145"/>
        <end position="162"/>
    </location>
</feature>